<dbReference type="AlphaFoldDB" id="A0A6C0KMR1"/>
<proteinExistence type="predicted"/>
<protein>
    <submittedName>
        <fullName evidence="1">Uncharacterized protein</fullName>
    </submittedName>
</protein>
<reference evidence="1" key="1">
    <citation type="journal article" date="2020" name="Nature">
        <title>Giant virus diversity and host interactions through global metagenomics.</title>
        <authorList>
            <person name="Schulz F."/>
            <person name="Roux S."/>
            <person name="Paez-Espino D."/>
            <person name="Jungbluth S."/>
            <person name="Walsh D.A."/>
            <person name="Denef V.J."/>
            <person name="McMahon K.D."/>
            <person name="Konstantinidis K.T."/>
            <person name="Eloe-Fadrosh E.A."/>
            <person name="Kyrpides N.C."/>
            <person name="Woyke T."/>
        </authorList>
    </citation>
    <scope>NUCLEOTIDE SEQUENCE</scope>
    <source>
        <strain evidence="1">GVMAG-S-3300012919-55</strain>
    </source>
</reference>
<name>A0A6C0KMR1_9ZZZZ</name>
<dbReference type="EMBL" id="MN740916">
    <property type="protein sequence ID" value="QHU17628.1"/>
    <property type="molecule type" value="Genomic_DNA"/>
</dbReference>
<sequence>MENQQTIVEKYIEQMTPEEKIAYNIAKKNLESSFDIEKSIGFLEFKKKQSQI</sequence>
<accession>A0A6C0KMR1</accession>
<organism evidence="1">
    <name type="scientific">viral metagenome</name>
    <dbReference type="NCBI Taxonomy" id="1070528"/>
    <lineage>
        <taxon>unclassified sequences</taxon>
        <taxon>metagenomes</taxon>
        <taxon>organismal metagenomes</taxon>
    </lineage>
</organism>
<evidence type="ECO:0000313" key="1">
    <source>
        <dbReference type="EMBL" id="QHU17628.1"/>
    </source>
</evidence>